<gene>
    <name evidence="2" type="ordered locus">Snas_6025</name>
</gene>
<organism evidence="2 3">
    <name type="scientific">Stackebrandtia nassauensis (strain DSM 44728 / CIP 108903 / NRRL B-16338 / NBRC 102104 / LLR-40K-21)</name>
    <dbReference type="NCBI Taxonomy" id="446470"/>
    <lineage>
        <taxon>Bacteria</taxon>
        <taxon>Bacillati</taxon>
        <taxon>Actinomycetota</taxon>
        <taxon>Actinomycetes</taxon>
        <taxon>Glycomycetales</taxon>
        <taxon>Glycomycetaceae</taxon>
        <taxon>Stackebrandtia</taxon>
    </lineage>
</organism>
<dbReference type="OrthoDB" id="262125at2"/>
<feature type="domain" description="Beta-lactamase-related" evidence="1">
    <location>
        <begin position="11"/>
        <end position="334"/>
    </location>
</feature>
<dbReference type="RefSeq" id="WP_013021221.1">
    <property type="nucleotide sequence ID" value="NC_013947.1"/>
</dbReference>
<dbReference type="AlphaFoldDB" id="D3Q170"/>
<reference evidence="2 3" key="1">
    <citation type="journal article" date="2009" name="Stand. Genomic Sci.">
        <title>Complete genome sequence of Stackebrandtia nassauensis type strain (LLR-40K-21).</title>
        <authorList>
            <person name="Munk C."/>
            <person name="Lapidus A."/>
            <person name="Copeland A."/>
            <person name="Jando M."/>
            <person name="Mayilraj S."/>
            <person name="Glavina Del Rio T."/>
            <person name="Nolan M."/>
            <person name="Chen F."/>
            <person name="Lucas S."/>
            <person name="Tice H."/>
            <person name="Cheng J.F."/>
            <person name="Han C."/>
            <person name="Detter J.C."/>
            <person name="Bruce D."/>
            <person name="Goodwin L."/>
            <person name="Chain P."/>
            <person name="Pitluck S."/>
            <person name="Goker M."/>
            <person name="Ovchinikova G."/>
            <person name="Pati A."/>
            <person name="Ivanova N."/>
            <person name="Mavromatis K."/>
            <person name="Chen A."/>
            <person name="Palaniappan K."/>
            <person name="Land M."/>
            <person name="Hauser L."/>
            <person name="Chang Y.J."/>
            <person name="Jeffries C.D."/>
            <person name="Bristow J."/>
            <person name="Eisen J.A."/>
            <person name="Markowitz V."/>
            <person name="Hugenholtz P."/>
            <person name="Kyrpides N.C."/>
            <person name="Klenk H.P."/>
        </authorList>
    </citation>
    <scope>NUCLEOTIDE SEQUENCE [LARGE SCALE GENOMIC DNA]</scope>
    <source>
        <strain evidence="3">DSM 44728 / CIP 108903 / NRRL B-16338 / NBRC 102104 / LLR-40K-21</strain>
    </source>
</reference>
<dbReference type="EMBL" id="CP001778">
    <property type="protein sequence ID" value="ADD45650.1"/>
    <property type="molecule type" value="Genomic_DNA"/>
</dbReference>
<protein>
    <submittedName>
        <fullName evidence="2">Beta-lactamase</fullName>
    </submittedName>
</protein>
<dbReference type="InterPro" id="IPR001466">
    <property type="entry name" value="Beta-lactam-related"/>
</dbReference>
<evidence type="ECO:0000313" key="2">
    <source>
        <dbReference type="EMBL" id="ADD45650.1"/>
    </source>
</evidence>
<dbReference type="Pfam" id="PF00144">
    <property type="entry name" value="Beta-lactamase"/>
    <property type="match status" value="1"/>
</dbReference>
<evidence type="ECO:0000259" key="1">
    <source>
        <dbReference type="Pfam" id="PF00144"/>
    </source>
</evidence>
<dbReference type="InterPro" id="IPR050491">
    <property type="entry name" value="AmpC-like"/>
</dbReference>
<evidence type="ECO:0000313" key="3">
    <source>
        <dbReference type="Proteomes" id="UP000000844"/>
    </source>
</evidence>
<dbReference type="HOGENOM" id="CLU_020027_13_0_11"/>
<dbReference type="Proteomes" id="UP000000844">
    <property type="component" value="Chromosome"/>
</dbReference>
<dbReference type="eggNOG" id="COG1680">
    <property type="taxonomic scope" value="Bacteria"/>
</dbReference>
<proteinExistence type="predicted"/>
<keyword evidence="3" id="KW-1185">Reference proteome</keyword>
<dbReference type="STRING" id="446470.Snas_6025"/>
<dbReference type="InterPro" id="IPR012338">
    <property type="entry name" value="Beta-lactam/transpept-like"/>
</dbReference>
<dbReference type="PANTHER" id="PTHR46825:SF9">
    <property type="entry name" value="BETA-LACTAMASE-RELATED DOMAIN-CONTAINING PROTEIN"/>
    <property type="match status" value="1"/>
</dbReference>
<dbReference type="KEGG" id="sna:Snas_6025"/>
<dbReference type="Gene3D" id="3.40.710.10">
    <property type="entry name" value="DD-peptidase/beta-lactamase superfamily"/>
    <property type="match status" value="1"/>
</dbReference>
<name>D3Q170_STANL</name>
<dbReference type="SUPFAM" id="SSF56601">
    <property type="entry name" value="beta-lactamase/transpeptidase-like"/>
    <property type="match status" value="1"/>
</dbReference>
<dbReference type="PANTHER" id="PTHR46825">
    <property type="entry name" value="D-ALANYL-D-ALANINE-CARBOXYPEPTIDASE/ENDOPEPTIDASE AMPH"/>
    <property type="match status" value="1"/>
</dbReference>
<sequence>MSTNDVITTTRQRLDTLRAKHRIPGAQLAILVDGEIHELASGILNKNTGVAVTTDSVFQSGSVAKVYTATAAMRLVDQGRLDLDAKVVDVLPEFGTPDAEATARITVRHLFCHLSGTGSEFHGNPNRGDDCIELFVRDAREVPMDLPPGVAASYSNIGIITLARIVEVITGEVWDDALKQLLFEPLGLKRSFTLTEDAVRYNVAMGHLGAPGAEPEPAEMWTVHPRAASPAAHILMSAGDMARFAKLHLDGGVTADGTRIMSAESVAAMREPQSVPVDRWSVSADAWGLGWSLYDHPNYHGFGHDGSAVSQHAMLRIYPEQGVALALMTNSGAGRSLYADLFPELLASLGITMPAPFGPADPPIAADATRFYGTYEREGVTITVGEQDGVPRFRYEFTGTAAHVSPPLEGELKAVAGEGDNVFSVRFGAEGSDEDLAVIFATHNDTEYVWIGMRATPRAS</sequence>
<accession>D3Q170</accession>